<protein>
    <recommendedName>
        <fullName evidence="1">HD-GYP domain-containing protein</fullName>
    </recommendedName>
</protein>
<dbReference type="EMBL" id="OMOF01000140">
    <property type="protein sequence ID" value="SPF40537.1"/>
    <property type="molecule type" value="Genomic_DNA"/>
</dbReference>
<organism evidence="2 3">
    <name type="scientific">Candidatus Desulfosporosinus infrequens</name>
    <dbReference type="NCBI Taxonomy" id="2043169"/>
    <lineage>
        <taxon>Bacteria</taxon>
        <taxon>Bacillati</taxon>
        <taxon>Bacillota</taxon>
        <taxon>Clostridia</taxon>
        <taxon>Eubacteriales</taxon>
        <taxon>Desulfitobacteriaceae</taxon>
        <taxon>Desulfosporosinus</taxon>
    </lineage>
</organism>
<dbReference type="InterPro" id="IPR037522">
    <property type="entry name" value="HD_GYP_dom"/>
</dbReference>
<reference evidence="3" key="1">
    <citation type="submission" date="2018-02" db="EMBL/GenBank/DDBJ databases">
        <authorList>
            <person name="Hausmann B."/>
        </authorList>
    </citation>
    <scope>NUCLEOTIDE SEQUENCE [LARGE SCALE GENOMIC DNA]</scope>
    <source>
        <strain evidence="3">Peat soil MAG SbF1</strain>
    </source>
</reference>
<evidence type="ECO:0000259" key="1">
    <source>
        <dbReference type="PROSITE" id="PS51832"/>
    </source>
</evidence>
<feature type="domain" description="HD-GYP" evidence="1">
    <location>
        <begin position="1"/>
        <end position="50"/>
    </location>
</feature>
<evidence type="ECO:0000313" key="3">
    <source>
        <dbReference type="Proteomes" id="UP000238916"/>
    </source>
</evidence>
<sequence>MTSERSYRKPLSEKEVLLEILRNAGSQFDPVITKIFVEKVLINGAKLRNF</sequence>
<gene>
    <name evidence="2" type="ORF">SBF1_2240006</name>
</gene>
<proteinExistence type="predicted"/>
<name>A0A2U3KLU3_9FIRM</name>
<dbReference type="PROSITE" id="PS51832">
    <property type="entry name" value="HD_GYP"/>
    <property type="match status" value="1"/>
</dbReference>
<dbReference type="AlphaFoldDB" id="A0A2U3KLU3"/>
<accession>A0A2U3KLU3</accession>
<evidence type="ECO:0000313" key="2">
    <source>
        <dbReference type="EMBL" id="SPF40537.1"/>
    </source>
</evidence>
<dbReference type="Proteomes" id="UP000238916">
    <property type="component" value="Unassembled WGS sequence"/>
</dbReference>
<dbReference type="Gene3D" id="1.10.3210.10">
    <property type="entry name" value="Hypothetical protein af1432"/>
    <property type="match status" value="1"/>
</dbReference>